<reference evidence="6 7" key="1">
    <citation type="submission" date="2018-04" db="EMBL/GenBank/DDBJ databases">
        <title>Genomic Encyclopedia of Archaeal and Bacterial Type Strains, Phase II (KMG-II): from individual species to whole genera.</title>
        <authorList>
            <person name="Goeker M."/>
        </authorList>
    </citation>
    <scope>NUCLEOTIDE SEQUENCE [LARGE SCALE GENOMIC DNA]</scope>
    <source>
        <strain evidence="6 7">DSM 12244</strain>
    </source>
</reference>
<evidence type="ECO:0000256" key="3">
    <source>
        <dbReference type="ARBA" id="ARBA00023125"/>
    </source>
</evidence>
<dbReference type="FunFam" id="1.10.10.10:FF:000038">
    <property type="entry name" value="Glycine cleavage system transcriptional activator"/>
    <property type="match status" value="1"/>
</dbReference>
<dbReference type="GO" id="GO:0003700">
    <property type="term" value="F:DNA-binding transcription factor activity"/>
    <property type="evidence" value="ECO:0007669"/>
    <property type="project" value="InterPro"/>
</dbReference>
<feature type="domain" description="HTH lysR-type" evidence="5">
    <location>
        <begin position="29"/>
        <end position="86"/>
    </location>
</feature>
<dbReference type="Gene3D" id="3.40.190.10">
    <property type="entry name" value="Periplasmic binding protein-like II"/>
    <property type="match status" value="2"/>
</dbReference>
<keyword evidence="4" id="KW-0804">Transcription</keyword>
<keyword evidence="3" id="KW-0238">DNA-binding</keyword>
<dbReference type="AlphaFoldDB" id="A0A2T6CFL9"/>
<comment type="similarity">
    <text evidence="1">Belongs to the LysR transcriptional regulatory family.</text>
</comment>
<dbReference type="PANTHER" id="PTHR30537:SF74">
    <property type="entry name" value="HTH-TYPE TRANSCRIPTIONAL REGULATOR TRPI"/>
    <property type="match status" value="1"/>
</dbReference>
<dbReference type="Pfam" id="PF00126">
    <property type="entry name" value="HTH_1"/>
    <property type="match status" value="1"/>
</dbReference>
<dbReference type="Gene3D" id="1.10.10.10">
    <property type="entry name" value="Winged helix-like DNA-binding domain superfamily/Winged helix DNA-binding domain"/>
    <property type="match status" value="1"/>
</dbReference>
<accession>A0A2T6CFL9</accession>
<name>A0A2T6CFL9_9RHOB</name>
<dbReference type="Proteomes" id="UP000244092">
    <property type="component" value="Unassembled WGS sequence"/>
</dbReference>
<dbReference type="PRINTS" id="PR00039">
    <property type="entry name" value="HTHLYSR"/>
</dbReference>
<dbReference type="GO" id="GO:0043565">
    <property type="term" value="F:sequence-specific DNA binding"/>
    <property type="evidence" value="ECO:0007669"/>
    <property type="project" value="TreeGrafter"/>
</dbReference>
<dbReference type="InterPro" id="IPR000847">
    <property type="entry name" value="LysR_HTH_N"/>
</dbReference>
<dbReference type="InterPro" id="IPR036388">
    <property type="entry name" value="WH-like_DNA-bd_sf"/>
</dbReference>
<comment type="caution">
    <text evidence="6">The sequence shown here is derived from an EMBL/GenBank/DDBJ whole genome shotgun (WGS) entry which is preliminary data.</text>
</comment>
<protein>
    <submittedName>
        <fullName evidence="6">LysR family transcriptional regulator</fullName>
    </submittedName>
</protein>
<dbReference type="Pfam" id="PF03466">
    <property type="entry name" value="LysR_substrate"/>
    <property type="match status" value="1"/>
</dbReference>
<evidence type="ECO:0000259" key="5">
    <source>
        <dbReference type="PROSITE" id="PS50931"/>
    </source>
</evidence>
<gene>
    <name evidence="6" type="ORF">C8N31_104184</name>
</gene>
<organism evidence="6 7">
    <name type="scientific">Sulfitobacter mediterraneus</name>
    <dbReference type="NCBI Taxonomy" id="83219"/>
    <lineage>
        <taxon>Bacteria</taxon>
        <taxon>Pseudomonadati</taxon>
        <taxon>Pseudomonadota</taxon>
        <taxon>Alphaproteobacteria</taxon>
        <taxon>Rhodobacterales</taxon>
        <taxon>Roseobacteraceae</taxon>
        <taxon>Sulfitobacter</taxon>
    </lineage>
</organism>
<dbReference type="CDD" id="cd08432">
    <property type="entry name" value="PBP2_GcdR_TrpI_HvrB_AmpR_like"/>
    <property type="match status" value="1"/>
</dbReference>
<dbReference type="NCBIfam" id="NF008352">
    <property type="entry name" value="PRK11139.1"/>
    <property type="match status" value="1"/>
</dbReference>
<evidence type="ECO:0000313" key="6">
    <source>
        <dbReference type="EMBL" id="PTX74303.1"/>
    </source>
</evidence>
<dbReference type="EMBL" id="QBKU01000004">
    <property type="protein sequence ID" value="PTX74303.1"/>
    <property type="molecule type" value="Genomic_DNA"/>
</dbReference>
<dbReference type="GO" id="GO:0006351">
    <property type="term" value="P:DNA-templated transcription"/>
    <property type="evidence" value="ECO:0007669"/>
    <property type="project" value="TreeGrafter"/>
</dbReference>
<dbReference type="SUPFAM" id="SSF53850">
    <property type="entry name" value="Periplasmic binding protein-like II"/>
    <property type="match status" value="1"/>
</dbReference>
<dbReference type="InterPro" id="IPR058163">
    <property type="entry name" value="LysR-type_TF_proteobact-type"/>
</dbReference>
<sequence length="335" mass="36824">MVLSFTTDKRDFSTLQLSITYVNMSNTLPPLTALRAFDAAARHMSFARAADELNVTPAALSFQIKSLEDHLGAPVFRRLNRAVELTDAGRALAPDAQAAFETLTAGWRVALRTQDHQTLTVTAGPAFTAKWLAPRLYEFAQEHPEIELRFSASLRMMDFARDDVDVAIRFGQGPDEGLYSLPLAAEWVVPVMTPELAARHPTAQSLSDAVLIVDKSIDFVRPVVNWQTWFDAMGVPMTPNYGPQFSQADHAIDAALAGVGVALGRRALVIKDLADGRLVAPYPFVLPTGGRFRFICPLGAETRPQVQAFQNWILQEIEKTAHIADAMTALEPPNQ</sequence>
<dbReference type="SUPFAM" id="SSF46785">
    <property type="entry name" value="Winged helix' DNA-binding domain"/>
    <property type="match status" value="1"/>
</dbReference>
<dbReference type="InterPro" id="IPR005119">
    <property type="entry name" value="LysR_subst-bd"/>
</dbReference>
<dbReference type="InterPro" id="IPR036390">
    <property type="entry name" value="WH_DNA-bd_sf"/>
</dbReference>
<keyword evidence="2" id="KW-0805">Transcription regulation</keyword>
<evidence type="ECO:0000256" key="1">
    <source>
        <dbReference type="ARBA" id="ARBA00009437"/>
    </source>
</evidence>
<evidence type="ECO:0000313" key="7">
    <source>
        <dbReference type="Proteomes" id="UP000244092"/>
    </source>
</evidence>
<evidence type="ECO:0000256" key="2">
    <source>
        <dbReference type="ARBA" id="ARBA00023015"/>
    </source>
</evidence>
<dbReference type="PROSITE" id="PS50931">
    <property type="entry name" value="HTH_LYSR"/>
    <property type="match status" value="1"/>
</dbReference>
<proteinExistence type="inferred from homology"/>
<evidence type="ECO:0000256" key="4">
    <source>
        <dbReference type="ARBA" id="ARBA00023163"/>
    </source>
</evidence>
<dbReference type="PANTHER" id="PTHR30537">
    <property type="entry name" value="HTH-TYPE TRANSCRIPTIONAL REGULATOR"/>
    <property type="match status" value="1"/>
</dbReference>